<accession>A0A7C5XLH9</accession>
<proteinExistence type="predicted"/>
<sequence>MVTKLWLDVLTPKQAMLFGSIYKELVSQGYNVLLTARDYDYTIATLKQLNIDFVVVGRYGHDLKSKLIEESKRIIFLLDIVESFDALVAYPNPTAARIAFGLQRPYIALTDSPHSIAPSKLSLPLASAVVISSCIPKKSIERYIDKDETYIIQFNGVDEVQWLKDFKPSRDYLKLLGLEEYGYIVVRPPEIRASYYKDKTSVIELIKKLINYFLSQGFSIVYMPRYHDDEIATEFYNARNFIIPSRDVGVKGSQLLYYAAVVVTGGGTMAREASLVGTLGISLFPQELYVDTCLQNMGFPIIHSISFSEIIEKIKDVVKDVDKYKKSSLTILQSLEKPVTGIVKALKILNVI</sequence>
<comment type="caution">
    <text evidence="1">The sequence shown here is derived from an EMBL/GenBank/DDBJ whole genome shotgun (WGS) entry which is preliminary data.</text>
</comment>
<dbReference type="SUPFAM" id="SSF53756">
    <property type="entry name" value="UDP-Glycosyltransferase/glycogen phosphorylase"/>
    <property type="match status" value="1"/>
</dbReference>
<reference evidence="1" key="1">
    <citation type="journal article" date="2020" name="mSystems">
        <title>Genome- and Community-Level Interaction Insights into Carbon Utilization and Element Cycling Functions of Hydrothermarchaeota in Hydrothermal Sediment.</title>
        <authorList>
            <person name="Zhou Z."/>
            <person name="Liu Y."/>
            <person name="Xu W."/>
            <person name="Pan J."/>
            <person name="Luo Z.H."/>
            <person name="Li M."/>
        </authorList>
    </citation>
    <scope>NUCLEOTIDE SEQUENCE [LARGE SCALE GENOMIC DNA]</scope>
    <source>
        <strain evidence="2">SpSt-1</strain>
        <strain evidence="1">SpSt-1121</strain>
    </source>
</reference>
<evidence type="ECO:0000313" key="2">
    <source>
        <dbReference type="EMBL" id="HHR95599.1"/>
    </source>
</evidence>
<dbReference type="PANTHER" id="PTHR39662:SF1">
    <property type="entry name" value="DUF354 DOMAIN-CONTAINING PROTEIN"/>
    <property type="match status" value="1"/>
</dbReference>
<dbReference type="PANTHER" id="PTHR39662">
    <property type="entry name" value="DUF354 DOMAIN-CONTAINING PROTEIN-RELATED"/>
    <property type="match status" value="1"/>
</dbReference>
<evidence type="ECO:0000313" key="1">
    <source>
        <dbReference type="EMBL" id="HHP82406.1"/>
    </source>
</evidence>
<name>A0A7C5XLH9_9CREN</name>
<protein>
    <submittedName>
        <fullName evidence="1">DUF354 domain-containing protein</fullName>
    </submittedName>
</protein>
<dbReference type="InterPro" id="IPR007152">
    <property type="entry name" value="DUF354"/>
</dbReference>
<dbReference type="AlphaFoldDB" id="A0A7C5XLH9"/>
<dbReference type="PIRSF" id="PIRSF005357">
    <property type="entry name" value="UCP005357"/>
    <property type="match status" value="1"/>
</dbReference>
<organism evidence="1">
    <name type="scientific">Ignisphaera aggregans</name>
    <dbReference type="NCBI Taxonomy" id="334771"/>
    <lineage>
        <taxon>Archaea</taxon>
        <taxon>Thermoproteota</taxon>
        <taxon>Thermoprotei</taxon>
        <taxon>Desulfurococcales</taxon>
        <taxon>Desulfurococcaceae</taxon>
        <taxon>Ignisphaera</taxon>
    </lineage>
</organism>
<dbReference type="EMBL" id="DRZI01000302">
    <property type="protein sequence ID" value="HHP82406.1"/>
    <property type="molecule type" value="Genomic_DNA"/>
</dbReference>
<dbReference type="Pfam" id="PF04007">
    <property type="entry name" value="DUF354"/>
    <property type="match status" value="1"/>
</dbReference>
<dbReference type="EMBL" id="DRUB01000034">
    <property type="protein sequence ID" value="HHR95599.1"/>
    <property type="molecule type" value="Genomic_DNA"/>
</dbReference>
<gene>
    <name evidence="2" type="ORF">ENL47_01955</name>
    <name evidence="1" type="ORF">ENM84_07060</name>
</gene>